<dbReference type="RefSeq" id="WP_130478564.1">
    <property type="nucleotide sequence ID" value="NZ_SFCC01000016.1"/>
</dbReference>
<reference evidence="2 3" key="1">
    <citation type="submission" date="2019-02" db="EMBL/GenBank/DDBJ databases">
        <title>Draft genome sequence of Amycolatopsis sp. 8-3EHSu isolated from roots of Suaeda maritima.</title>
        <authorList>
            <person name="Duangmal K."/>
            <person name="Chantavorakit T."/>
        </authorList>
    </citation>
    <scope>NUCLEOTIDE SEQUENCE [LARGE SCALE GENOMIC DNA]</scope>
    <source>
        <strain evidence="2 3">8-3EHSu</strain>
    </source>
</reference>
<dbReference type="OrthoDB" id="4990523at2"/>
<protein>
    <submittedName>
        <fullName evidence="2">Uncharacterized protein</fullName>
    </submittedName>
</protein>
<comment type="caution">
    <text evidence="2">The sequence shown here is derived from an EMBL/GenBank/DDBJ whole genome shotgun (WGS) entry which is preliminary data.</text>
</comment>
<evidence type="ECO:0000313" key="2">
    <source>
        <dbReference type="EMBL" id="RZQ60559.1"/>
    </source>
</evidence>
<gene>
    <name evidence="2" type="ORF">EWH70_28200</name>
</gene>
<organism evidence="2 3">
    <name type="scientific">Amycolatopsis suaedae</name>
    <dbReference type="NCBI Taxonomy" id="2510978"/>
    <lineage>
        <taxon>Bacteria</taxon>
        <taxon>Bacillati</taxon>
        <taxon>Actinomycetota</taxon>
        <taxon>Actinomycetes</taxon>
        <taxon>Pseudonocardiales</taxon>
        <taxon>Pseudonocardiaceae</taxon>
        <taxon>Amycolatopsis</taxon>
    </lineage>
</organism>
<keyword evidence="3" id="KW-1185">Reference proteome</keyword>
<keyword evidence="1" id="KW-0812">Transmembrane</keyword>
<dbReference type="EMBL" id="SFCC01000016">
    <property type="protein sequence ID" value="RZQ60559.1"/>
    <property type="molecule type" value="Genomic_DNA"/>
</dbReference>
<evidence type="ECO:0000313" key="3">
    <source>
        <dbReference type="Proteomes" id="UP000292003"/>
    </source>
</evidence>
<keyword evidence="1" id="KW-1133">Transmembrane helix</keyword>
<sequence>MGRLLGHVVRHQKQDAISLWHWIRRRDHGVGPGDRAFGYASEQAPIMFALLGVIVVETTVVGFLLPWWWIHVLDGIAVVQVLAAIASLKVRPHVLRADTLVVRSGPMIHVDVPLELVVSVRAELKHHDGTSTYQVRGDELCLVQGNQTDLTLELSDPVSTTRSNGEPLLVRVLRFRADEPRAAADAIREAVERRRTALTA</sequence>
<feature type="transmembrane region" description="Helical" evidence="1">
    <location>
        <begin position="44"/>
        <end position="63"/>
    </location>
</feature>
<proteinExistence type="predicted"/>
<name>A0A4Q7J159_9PSEU</name>
<keyword evidence="1" id="KW-0472">Membrane</keyword>
<dbReference type="AlphaFoldDB" id="A0A4Q7J159"/>
<dbReference type="Proteomes" id="UP000292003">
    <property type="component" value="Unassembled WGS sequence"/>
</dbReference>
<evidence type="ECO:0000256" key="1">
    <source>
        <dbReference type="SAM" id="Phobius"/>
    </source>
</evidence>
<accession>A0A4Q7J159</accession>